<name>A0A193GMH0_9BORD</name>
<evidence type="ECO:0000256" key="1">
    <source>
        <dbReference type="SAM" id="Phobius"/>
    </source>
</evidence>
<organism evidence="2 3">
    <name type="scientific">Bordetella flabilis</name>
    <dbReference type="NCBI Taxonomy" id="463014"/>
    <lineage>
        <taxon>Bacteria</taxon>
        <taxon>Pseudomonadati</taxon>
        <taxon>Pseudomonadota</taxon>
        <taxon>Betaproteobacteria</taxon>
        <taxon>Burkholderiales</taxon>
        <taxon>Alcaligenaceae</taxon>
        <taxon>Bordetella</taxon>
    </lineage>
</organism>
<sequence>MKLKYLFVTLALLTFIASVRWFLAQDEFVASLFLMMGLACLLNAARPEANKPVKVKDLIALVQPPK</sequence>
<keyword evidence="1" id="KW-0472">Membrane</keyword>
<dbReference type="KEGG" id="bfz:BAU07_26050"/>
<evidence type="ECO:0000313" key="3">
    <source>
        <dbReference type="Proteomes" id="UP000091926"/>
    </source>
</evidence>
<gene>
    <name evidence="2" type="ORF">BAU07_26050</name>
</gene>
<reference evidence="2 3" key="1">
    <citation type="submission" date="2016-06" db="EMBL/GenBank/DDBJ databases">
        <title>Complete genome sequences of Bordetella bronchialis and Bordetella flabilis.</title>
        <authorList>
            <person name="LiPuma J.J."/>
            <person name="Spilker T."/>
        </authorList>
    </citation>
    <scope>NUCLEOTIDE SEQUENCE [LARGE SCALE GENOMIC DNA]</scope>
    <source>
        <strain evidence="2 3">AU10664</strain>
        <plasmid evidence="2 3">unnamed1</plasmid>
    </source>
</reference>
<proteinExistence type="predicted"/>
<keyword evidence="3" id="KW-1185">Reference proteome</keyword>
<keyword evidence="2" id="KW-0614">Plasmid</keyword>
<keyword evidence="1" id="KW-1133">Transmembrane helix</keyword>
<dbReference type="Proteomes" id="UP000091926">
    <property type="component" value="Plasmid unnamed1"/>
</dbReference>
<geneLocation type="plasmid" evidence="2 3">
    <name>unnamed1</name>
</geneLocation>
<feature type="transmembrane region" description="Helical" evidence="1">
    <location>
        <begin position="28"/>
        <end position="45"/>
    </location>
</feature>
<evidence type="ECO:0000313" key="2">
    <source>
        <dbReference type="EMBL" id="ANN80798.1"/>
    </source>
</evidence>
<dbReference type="EMBL" id="CP016173">
    <property type="protein sequence ID" value="ANN80798.1"/>
    <property type="molecule type" value="Genomic_DNA"/>
</dbReference>
<dbReference type="AlphaFoldDB" id="A0A193GMH0"/>
<protein>
    <submittedName>
        <fullName evidence="2">Uncharacterized protein</fullName>
    </submittedName>
</protein>
<keyword evidence="1" id="KW-0812">Transmembrane</keyword>
<accession>A0A193GMH0</accession>